<name>A0ACB9TWN3_HOLOL</name>
<evidence type="ECO:0000313" key="1">
    <source>
        <dbReference type="EMBL" id="KAI4471206.1"/>
    </source>
</evidence>
<comment type="caution">
    <text evidence="1">The sequence shown here is derived from an EMBL/GenBank/DDBJ whole genome shotgun (WGS) entry which is preliminary data.</text>
</comment>
<accession>A0ACB9TWN3</accession>
<dbReference type="Proteomes" id="UP001056778">
    <property type="component" value="Chromosome 1"/>
</dbReference>
<organism evidence="1 2">
    <name type="scientific">Holotrichia oblita</name>
    <name type="common">Chafer beetle</name>
    <dbReference type="NCBI Taxonomy" id="644536"/>
    <lineage>
        <taxon>Eukaryota</taxon>
        <taxon>Metazoa</taxon>
        <taxon>Ecdysozoa</taxon>
        <taxon>Arthropoda</taxon>
        <taxon>Hexapoda</taxon>
        <taxon>Insecta</taxon>
        <taxon>Pterygota</taxon>
        <taxon>Neoptera</taxon>
        <taxon>Endopterygota</taxon>
        <taxon>Coleoptera</taxon>
        <taxon>Polyphaga</taxon>
        <taxon>Scarabaeiformia</taxon>
        <taxon>Scarabaeidae</taxon>
        <taxon>Melolonthinae</taxon>
        <taxon>Holotrichia</taxon>
    </lineage>
</organism>
<gene>
    <name evidence="1" type="ORF">MML48_1g02535</name>
</gene>
<keyword evidence="2" id="KW-1185">Reference proteome</keyword>
<reference evidence="1" key="1">
    <citation type="submission" date="2022-04" db="EMBL/GenBank/DDBJ databases">
        <title>Chromosome-scale genome assembly of Holotrichia oblita Faldermann.</title>
        <authorList>
            <person name="Rongchong L."/>
        </authorList>
    </citation>
    <scope>NUCLEOTIDE SEQUENCE</scope>
    <source>
        <strain evidence="1">81SQS9</strain>
    </source>
</reference>
<dbReference type="EMBL" id="CM043015">
    <property type="protein sequence ID" value="KAI4471206.1"/>
    <property type="molecule type" value="Genomic_DNA"/>
</dbReference>
<protein>
    <submittedName>
        <fullName evidence="1">Ccr4 not-related</fullName>
    </submittedName>
</protein>
<evidence type="ECO:0000313" key="2">
    <source>
        <dbReference type="Proteomes" id="UP001056778"/>
    </source>
</evidence>
<proteinExistence type="predicted"/>
<sequence>MEKFKVVERETKTKAYSKEGLGAAQKLDPVQKEREEIQSWLNESIKEINRQCDTLESKIESLQANKKKKLDKDKQEMVDVHKNRLERHRFHIKKLETLLRMLDNMSVEVAQIKAIKEDIEFYIESSQEPDFEENEYLYDDIVGLDDVELSGVCLPSSATTDSNETGGTPTSIISGSSPMASPSLSIPPHNHSSDSLNEDKKNVYNKPIKPTAVRASSTTMNSSSNSILNSSGNSTISTPNNKTNLASSTPNNKPLSRDNPSPVCSIPTTGNFAAVAANNPSSKPATTNVDSVPVSVISNSQSTTQAVSSMTTTVHHHPVTTQSIAQNDGMSSLKKIAQQVIDRAGLDSNQLVLESNKTQNSGKSEAHIPPLLGVAPLGAVPLLKEHQAQFQMMEAAYYHMPNPADSEKVRQYLARNQYHTPPYYIQSPLPHSDTLEFYQRLGTETLFFVFYYMEGTKAQYLAAKALKKQSWRFHTKYMMWFQRHEEPKVINEEYEQGTYIYFDYEKWGQRKKEGFTFEYKYLEDRDLN</sequence>